<evidence type="ECO:0000313" key="2">
    <source>
        <dbReference type="Proteomes" id="UP000234323"/>
    </source>
</evidence>
<dbReference type="VEuPathDB" id="FungiDB:FUN_009516"/>
<dbReference type="EMBL" id="LLXI01003096">
    <property type="protein sequence ID" value="PKY58613.1"/>
    <property type="molecule type" value="Genomic_DNA"/>
</dbReference>
<gene>
    <name evidence="1" type="ORF">RhiirA4_480675</name>
</gene>
<dbReference type="AlphaFoldDB" id="A0A2I1HI99"/>
<name>A0A2I1HI99_9GLOM</name>
<dbReference type="Proteomes" id="UP000234323">
    <property type="component" value="Unassembled WGS sequence"/>
</dbReference>
<dbReference type="OrthoDB" id="2335902at2759"/>
<comment type="caution">
    <text evidence="1">The sequence shown here is derived from an EMBL/GenBank/DDBJ whole genome shotgun (WGS) entry which is preliminary data.</text>
</comment>
<proteinExistence type="predicted"/>
<accession>A0A2I1HI99</accession>
<sequence>MNVIKKKKEIPSTSYERIKNIPTGECIHCHRKRPVKLGECYECYQKKKNPLASSEPMENIPTGKCVHCHQKKHVKLGECYECYQKKKEIPSASLELMKKNPPAFSELVKKKEGGCIHCHKKKSVRLGECYECYQKRSNRFYSSKKECPECKKRIKEMNGMVNDKICDSCCMKYQRRFENFNNPVTCKTYQ</sequence>
<dbReference type="VEuPathDB" id="FungiDB:RhiirA1_399188"/>
<organism evidence="1 2">
    <name type="scientific">Rhizophagus irregularis</name>
    <dbReference type="NCBI Taxonomy" id="588596"/>
    <lineage>
        <taxon>Eukaryota</taxon>
        <taxon>Fungi</taxon>
        <taxon>Fungi incertae sedis</taxon>
        <taxon>Mucoromycota</taxon>
        <taxon>Glomeromycotina</taxon>
        <taxon>Glomeromycetes</taxon>
        <taxon>Glomerales</taxon>
        <taxon>Glomeraceae</taxon>
        <taxon>Rhizophagus</taxon>
    </lineage>
</organism>
<dbReference type="SUPFAM" id="SSF48695">
    <property type="entry name" value="Multiheme cytochromes"/>
    <property type="match status" value="2"/>
</dbReference>
<dbReference type="VEuPathDB" id="FungiDB:RhiirFUN_021309"/>
<dbReference type="InterPro" id="IPR036280">
    <property type="entry name" value="Multihaem_cyt_sf"/>
</dbReference>
<protein>
    <submittedName>
        <fullName evidence="1">Uncharacterized protein</fullName>
    </submittedName>
</protein>
<evidence type="ECO:0000313" key="1">
    <source>
        <dbReference type="EMBL" id="PKY58613.1"/>
    </source>
</evidence>
<reference evidence="1 2" key="1">
    <citation type="submission" date="2015-10" db="EMBL/GenBank/DDBJ databases">
        <title>Genome analyses suggest a sexual origin of heterokaryosis in a supposedly ancient asexual fungus.</title>
        <authorList>
            <person name="Ropars J."/>
            <person name="Sedzielewska K."/>
            <person name="Noel J."/>
            <person name="Charron P."/>
            <person name="Farinelli L."/>
            <person name="Marton T."/>
            <person name="Kruger M."/>
            <person name="Pelin A."/>
            <person name="Brachmann A."/>
            <person name="Corradi N."/>
        </authorList>
    </citation>
    <scope>NUCLEOTIDE SEQUENCE [LARGE SCALE GENOMIC DNA]</scope>
    <source>
        <strain evidence="1 2">A4</strain>
    </source>
</reference>
<keyword evidence="2" id="KW-1185">Reference proteome</keyword>